<keyword evidence="1 2" id="KW-0238">DNA-binding</keyword>
<dbReference type="EMBL" id="NFKK01000010">
    <property type="protein sequence ID" value="OUP52451.1"/>
    <property type="molecule type" value="Genomic_DNA"/>
</dbReference>
<dbReference type="InterPro" id="IPR039532">
    <property type="entry name" value="TetR_C_Firmicutes"/>
</dbReference>
<evidence type="ECO:0000259" key="3">
    <source>
        <dbReference type="PROSITE" id="PS50977"/>
    </source>
</evidence>
<dbReference type="Proteomes" id="UP000195326">
    <property type="component" value="Unassembled WGS sequence"/>
</dbReference>
<gene>
    <name evidence="5" type="ORF">B5F15_10515</name>
    <name evidence="4" type="ORF">B5F17_09320</name>
</gene>
<dbReference type="Gene3D" id="1.10.357.10">
    <property type="entry name" value="Tetracycline Repressor, domain 2"/>
    <property type="match status" value="1"/>
</dbReference>
<name>A0A1Y4LKM2_9FIRM</name>
<accession>A0A1Y4LKM2</accession>
<evidence type="ECO:0000313" key="5">
    <source>
        <dbReference type="EMBL" id="OUP57238.1"/>
    </source>
</evidence>
<dbReference type="PROSITE" id="PS50977">
    <property type="entry name" value="HTH_TETR_2"/>
    <property type="match status" value="1"/>
</dbReference>
<dbReference type="Proteomes" id="UP000195897">
    <property type="component" value="Unassembled WGS sequence"/>
</dbReference>
<dbReference type="RefSeq" id="WP_016147111.1">
    <property type="nucleotide sequence ID" value="NZ_CABKSA010000001.1"/>
</dbReference>
<feature type="DNA-binding region" description="H-T-H motif" evidence="2">
    <location>
        <begin position="28"/>
        <end position="47"/>
    </location>
</feature>
<reference evidence="5" key="2">
    <citation type="journal article" date="2018" name="BMC Genomics">
        <title>Whole genome sequencing and function prediction of 133 gut anaerobes isolated from chicken caecum in pure cultures.</title>
        <authorList>
            <person name="Medvecky M."/>
            <person name="Cejkova D."/>
            <person name="Polansky O."/>
            <person name="Karasova D."/>
            <person name="Kubasova T."/>
            <person name="Cizek A."/>
            <person name="Rychlik I."/>
        </authorList>
    </citation>
    <scope>NUCLEOTIDE SEQUENCE</scope>
    <source>
        <strain evidence="5">An179</strain>
        <strain evidence="4">An180</strain>
    </source>
</reference>
<organism evidence="5 6">
    <name type="scientific">Butyricicoccus pullicaecorum</name>
    <dbReference type="NCBI Taxonomy" id="501571"/>
    <lineage>
        <taxon>Bacteria</taxon>
        <taxon>Bacillati</taxon>
        <taxon>Bacillota</taxon>
        <taxon>Clostridia</taxon>
        <taxon>Eubacteriales</taxon>
        <taxon>Butyricicoccaceae</taxon>
        <taxon>Butyricicoccus</taxon>
    </lineage>
</organism>
<evidence type="ECO:0000256" key="1">
    <source>
        <dbReference type="ARBA" id="ARBA00023125"/>
    </source>
</evidence>
<dbReference type="GO" id="GO:0003677">
    <property type="term" value="F:DNA binding"/>
    <property type="evidence" value="ECO:0007669"/>
    <property type="project" value="UniProtKB-UniRule"/>
</dbReference>
<proteinExistence type="predicted"/>
<sequence>MPDSNITKRALAQALKTLMSRTPFAKISVGDICTACGMSRKSFYYHFKDKYDLVNWIFYSEFINEVQTDDYQNAWEFLEDICAYFYRERVFYRNAMNIYGQNSFREYFSEVMEPFIQSFLTMVLHNENDSEFSQIFLTDAFLASLVRWLSHSDTMPPEQYLSNLKQLLIDLSRRILLDFDAAAPDTGNLSAPTENH</sequence>
<dbReference type="AlphaFoldDB" id="A0A1Y4LKM2"/>
<evidence type="ECO:0000256" key="2">
    <source>
        <dbReference type="PROSITE-ProRule" id="PRU00335"/>
    </source>
</evidence>
<dbReference type="Pfam" id="PF00440">
    <property type="entry name" value="TetR_N"/>
    <property type="match status" value="1"/>
</dbReference>
<protein>
    <submittedName>
        <fullName evidence="5">TetR family transcriptional regulator</fullName>
    </submittedName>
</protein>
<dbReference type="InterPro" id="IPR009057">
    <property type="entry name" value="Homeodomain-like_sf"/>
</dbReference>
<dbReference type="STRING" id="501571.GCA_900143195_03074"/>
<dbReference type="InterPro" id="IPR050624">
    <property type="entry name" value="HTH-type_Tx_Regulator"/>
</dbReference>
<dbReference type="InterPro" id="IPR001647">
    <property type="entry name" value="HTH_TetR"/>
</dbReference>
<dbReference type="PANTHER" id="PTHR43479:SF7">
    <property type="entry name" value="TETR-FAMILY TRANSCRIPTIONAL REGULATOR"/>
    <property type="match status" value="1"/>
</dbReference>
<dbReference type="Pfam" id="PF14278">
    <property type="entry name" value="TetR_C_8"/>
    <property type="match status" value="1"/>
</dbReference>
<evidence type="ECO:0000313" key="4">
    <source>
        <dbReference type="EMBL" id="OUP52451.1"/>
    </source>
</evidence>
<reference evidence="6 7" key="1">
    <citation type="submission" date="2017-04" db="EMBL/GenBank/DDBJ databases">
        <title>Function of individual gut microbiota members based on whole genome sequencing of pure cultures obtained from chicken caecum.</title>
        <authorList>
            <person name="Medvecky M."/>
            <person name="Cejkova D."/>
            <person name="Polansky O."/>
            <person name="Karasova D."/>
            <person name="Kubasova T."/>
            <person name="Cizek A."/>
            <person name="Rychlik I."/>
        </authorList>
    </citation>
    <scope>NUCLEOTIDE SEQUENCE [LARGE SCALE GENOMIC DNA]</scope>
    <source>
        <strain evidence="6">An179</strain>
        <strain evidence="7">An180</strain>
    </source>
</reference>
<comment type="caution">
    <text evidence="5">The sequence shown here is derived from an EMBL/GenBank/DDBJ whole genome shotgun (WGS) entry which is preliminary data.</text>
</comment>
<evidence type="ECO:0000313" key="7">
    <source>
        <dbReference type="Proteomes" id="UP000195897"/>
    </source>
</evidence>
<evidence type="ECO:0000313" key="6">
    <source>
        <dbReference type="Proteomes" id="UP000195326"/>
    </source>
</evidence>
<dbReference type="EMBL" id="NFKL01000014">
    <property type="protein sequence ID" value="OUP57238.1"/>
    <property type="molecule type" value="Genomic_DNA"/>
</dbReference>
<feature type="domain" description="HTH tetR-type" evidence="3">
    <location>
        <begin position="5"/>
        <end position="65"/>
    </location>
</feature>
<dbReference type="SUPFAM" id="SSF46689">
    <property type="entry name" value="Homeodomain-like"/>
    <property type="match status" value="1"/>
</dbReference>
<dbReference type="PANTHER" id="PTHR43479">
    <property type="entry name" value="ACREF/ENVCD OPERON REPRESSOR-RELATED"/>
    <property type="match status" value="1"/>
</dbReference>